<keyword evidence="3" id="KW-1185">Reference proteome</keyword>
<evidence type="ECO:0000313" key="2">
    <source>
        <dbReference type="EMBL" id="KAF4596006.1"/>
    </source>
</evidence>
<evidence type="ECO:0000256" key="1">
    <source>
        <dbReference type="SAM" id="MobiDB-lite"/>
    </source>
</evidence>
<comment type="caution">
    <text evidence="2">The sequence shown here is derived from an EMBL/GenBank/DDBJ whole genome shotgun (WGS) entry which is preliminary data.</text>
</comment>
<feature type="region of interest" description="Disordered" evidence="1">
    <location>
        <begin position="304"/>
        <end position="367"/>
    </location>
</feature>
<dbReference type="EMBL" id="JAACLJ010000001">
    <property type="protein sequence ID" value="KAF4596006.1"/>
    <property type="molecule type" value="Genomic_DNA"/>
</dbReference>
<reference evidence="2 3" key="1">
    <citation type="journal article" date="2020" name="G3 (Bethesda)">
        <title>Genetic Underpinnings of Host Manipulation by Ophiocordyceps as Revealed by Comparative Transcriptomics.</title>
        <authorList>
            <person name="Will I."/>
            <person name="Das B."/>
            <person name="Trinh T."/>
            <person name="Brachmann A."/>
            <person name="Ohm R.A."/>
            <person name="de Bekker C."/>
        </authorList>
    </citation>
    <scope>NUCLEOTIDE SEQUENCE [LARGE SCALE GENOMIC DNA]</scope>
    <source>
        <strain evidence="2 3">EC05</strain>
    </source>
</reference>
<protein>
    <submittedName>
        <fullName evidence="2">Family Cys-rich</fullName>
    </submittedName>
</protein>
<evidence type="ECO:0000313" key="3">
    <source>
        <dbReference type="Proteomes" id="UP000562929"/>
    </source>
</evidence>
<sequence length="367" mass="38860">MDLHWTHNPRFSHLRTPPVWYNRYPEPLYSPKPSSVMEKLASSEARAKWQWEAIPGSRDVGFIKSCVTAMLWPCGAYARTSSRLHCALAGHNVETTPDPGFINPECAQFGGCFPFYGCFLSRMQTTVRSFYGIDGSAYSDWADGCCCPCLTLVRNEREILVREKHRQLGSPPDPSTARYQSQSPMTCDQLKTFSGSPGSPPKDGKKGKANLAPTADQDAKGNDGPLGRNQNYAPAGLAHGLDRDTTTAQMTTAGAHGLGEDAATTVASATRGHRLADDAATATGLPGTLHGLATDRPVTVGRPGTPHGLVDDDTTSAVGPGGGGAHRLSRDSAVPSGGQRDGRHGLDADEEVPVKAGLGGPHDMAAA</sequence>
<dbReference type="Proteomes" id="UP000562929">
    <property type="component" value="Unassembled WGS sequence"/>
</dbReference>
<dbReference type="AlphaFoldDB" id="A0A8H4QEJ2"/>
<proteinExistence type="predicted"/>
<feature type="compositionally biased region" description="Polar residues" evidence="1">
    <location>
        <begin position="177"/>
        <end position="193"/>
    </location>
</feature>
<dbReference type="Pfam" id="PF04749">
    <property type="entry name" value="PLAC8"/>
    <property type="match status" value="1"/>
</dbReference>
<accession>A0A8H4QEJ2</accession>
<dbReference type="InterPro" id="IPR006461">
    <property type="entry name" value="PLAC_motif_containing"/>
</dbReference>
<organism evidence="2 3">
    <name type="scientific">Ophiocordyceps camponoti-floridani</name>
    <dbReference type="NCBI Taxonomy" id="2030778"/>
    <lineage>
        <taxon>Eukaryota</taxon>
        <taxon>Fungi</taxon>
        <taxon>Dikarya</taxon>
        <taxon>Ascomycota</taxon>
        <taxon>Pezizomycotina</taxon>
        <taxon>Sordariomycetes</taxon>
        <taxon>Hypocreomycetidae</taxon>
        <taxon>Hypocreales</taxon>
        <taxon>Ophiocordycipitaceae</taxon>
        <taxon>Ophiocordyceps</taxon>
    </lineage>
</organism>
<name>A0A8H4QEJ2_9HYPO</name>
<dbReference type="OrthoDB" id="1045822at2759"/>
<feature type="region of interest" description="Disordered" evidence="1">
    <location>
        <begin position="164"/>
        <end position="239"/>
    </location>
</feature>
<gene>
    <name evidence="2" type="ORF">GQ602_001619</name>
</gene>